<dbReference type="InterPro" id="IPR001915">
    <property type="entry name" value="Peptidase_M48"/>
</dbReference>
<feature type="region of interest" description="Disordered" evidence="11">
    <location>
        <begin position="1"/>
        <end position="23"/>
    </location>
</feature>
<dbReference type="GO" id="GO:0046872">
    <property type="term" value="F:metal ion binding"/>
    <property type="evidence" value="ECO:0007669"/>
    <property type="project" value="UniProtKB-KW"/>
</dbReference>
<feature type="transmembrane region" description="Helical" evidence="12">
    <location>
        <begin position="59"/>
        <end position="76"/>
    </location>
</feature>
<keyword evidence="1" id="KW-1003">Cell membrane</keyword>
<dbReference type="RefSeq" id="WP_332518983.1">
    <property type="nucleotide sequence ID" value="NZ_JAAIVF010000001.1"/>
</dbReference>
<feature type="transmembrane region" description="Helical" evidence="12">
    <location>
        <begin position="33"/>
        <end position="53"/>
    </location>
</feature>
<keyword evidence="15" id="KW-1185">Reference proteome</keyword>
<accession>A0A9X4LVT6</accession>
<evidence type="ECO:0000256" key="4">
    <source>
        <dbReference type="ARBA" id="ARBA00022723"/>
    </source>
</evidence>
<dbReference type="Proteomes" id="UP001152755">
    <property type="component" value="Unassembled WGS sequence"/>
</dbReference>
<proteinExistence type="inferred from homology"/>
<evidence type="ECO:0000313" key="15">
    <source>
        <dbReference type="Proteomes" id="UP001152755"/>
    </source>
</evidence>
<dbReference type="GO" id="GO:0004222">
    <property type="term" value="F:metalloendopeptidase activity"/>
    <property type="evidence" value="ECO:0007669"/>
    <property type="project" value="InterPro"/>
</dbReference>
<reference evidence="14" key="1">
    <citation type="submission" date="2022-08" db="EMBL/GenBank/DDBJ databases">
        <title>Genome analysis of Corynebacteriales strain.</title>
        <authorList>
            <person name="Lee S.D."/>
        </authorList>
    </citation>
    <scope>NUCLEOTIDE SEQUENCE</scope>
    <source>
        <strain evidence="14">D3-21</strain>
    </source>
</reference>
<keyword evidence="9 12" id="KW-0472">Membrane</keyword>
<evidence type="ECO:0000256" key="11">
    <source>
        <dbReference type="SAM" id="MobiDB-lite"/>
    </source>
</evidence>
<evidence type="ECO:0000256" key="3">
    <source>
        <dbReference type="ARBA" id="ARBA00022692"/>
    </source>
</evidence>
<keyword evidence="4" id="KW-0479">Metal-binding</keyword>
<keyword evidence="7 12" id="KW-1133">Transmembrane helix</keyword>
<keyword evidence="2 10" id="KW-0645">Protease</keyword>
<evidence type="ECO:0000259" key="13">
    <source>
        <dbReference type="Pfam" id="PF01435"/>
    </source>
</evidence>
<evidence type="ECO:0000256" key="8">
    <source>
        <dbReference type="ARBA" id="ARBA00023049"/>
    </source>
</evidence>
<protein>
    <submittedName>
        <fullName evidence="14">M48 family metallopeptidase</fullName>
    </submittedName>
</protein>
<dbReference type="PANTHER" id="PTHR43221">
    <property type="entry name" value="PROTEASE HTPX"/>
    <property type="match status" value="1"/>
</dbReference>
<dbReference type="CDD" id="cd07325">
    <property type="entry name" value="M48_Ste24p_like"/>
    <property type="match status" value="1"/>
</dbReference>
<keyword evidence="3 12" id="KW-0812">Transmembrane</keyword>
<dbReference type="EMBL" id="JANRHA010000001">
    <property type="protein sequence ID" value="MDG3013209.1"/>
    <property type="molecule type" value="Genomic_DNA"/>
</dbReference>
<evidence type="ECO:0000313" key="14">
    <source>
        <dbReference type="EMBL" id="MDG3013209.1"/>
    </source>
</evidence>
<comment type="caution">
    <text evidence="14">The sequence shown here is derived from an EMBL/GenBank/DDBJ whole genome shotgun (WGS) entry which is preliminary data.</text>
</comment>
<comment type="cofactor">
    <cofactor evidence="10">
        <name>Zn(2+)</name>
        <dbReference type="ChEBI" id="CHEBI:29105"/>
    </cofactor>
    <text evidence="10">Binds 1 zinc ion per subunit.</text>
</comment>
<dbReference type="GO" id="GO:0006508">
    <property type="term" value="P:proteolysis"/>
    <property type="evidence" value="ECO:0007669"/>
    <property type="project" value="UniProtKB-KW"/>
</dbReference>
<gene>
    <name evidence="14" type="ORF">NVS88_01400</name>
</gene>
<evidence type="ECO:0000256" key="1">
    <source>
        <dbReference type="ARBA" id="ARBA00022475"/>
    </source>
</evidence>
<evidence type="ECO:0000256" key="5">
    <source>
        <dbReference type="ARBA" id="ARBA00022801"/>
    </source>
</evidence>
<dbReference type="Gene3D" id="3.30.2010.10">
    <property type="entry name" value="Metalloproteases ('zincins'), catalytic domain"/>
    <property type="match status" value="1"/>
</dbReference>
<dbReference type="PANTHER" id="PTHR43221:SF3">
    <property type="entry name" value="SLL1280 PROTEIN"/>
    <property type="match status" value="1"/>
</dbReference>
<organism evidence="14 15">
    <name type="scientific">Speluncibacter jeojiensis</name>
    <dbReference type="NCBI Taxonomy" id="2710754"/>
    <lineage>
        <taxon>Bacteria</taxon>
        <taxon>Bacillati</taxon>
        <taxon>Actinomycetota</taxon>
        <taxon>Actinomycetes</taxon>
        <taxon>Mycobacteriales</taxon>
        <taxon>Speluncibacteraceae</taxon>
        <taxon>Speluncibacter</taxon>
    </lineage>
</organism>
<evidence type="ECO:0000256" key="10">
    <source>
        <dbReference type="RuleBase" id="RU003983"/>
    </source>
</evidence>
<evidence type="ECO:0000256" key="2">
    <source>
        <dbReference type="ARBA" id="ARBA00022670"/>
    </source>
</evidence>
<evidence type="ECO:0000256" key="6">
    <source>
        <dbReference type="ARBA" id="ARBA00022833"/>
    </source>
</evidence>
<evidence type="ECO:0000256" key="9">
    <source>
        <dbReference type="ARBA" id="ARBA00023136"/>
    </source>
</evidence>
<dbReference type="InterPro" id="IPR050083">
    <property type="entry name" value="HtpX_protease"/>
</dbReference>
<dbReference type="Pfam" id="PF01435">
    <property type="entry name" value="Peptidase_M48"/>
    <property type="match status" value="1"/>
</dbReference>
<evidence type="ECO:0000256" key="12">
    <source>
        <dbReference type="SAM" id="Phobius"/>
    </source>
</evidence>
<evidence type="ECO:0000256" key="7">
    <source>
        <dbReference type="ARBA" id="ARBA00022989"/>
    </source>
</evidence>
<sequence length="284" mass="31041">MHPSPTATPPGWSYAQNLTQPQLGPPRRHPWEIPLLVLAIVIMAVVYLTALVLIAVGTAPVWVLVVLAAPIIVYLGRGQGYAMPRVAGVKVSPTQFPEAHAMVVAAAQHFRMAKVPDAYVVLGNGQINAYSSGHGFRRYVVVYSDLFEIGGQARNPVALQFIIGHEVGHIAAGHTSYWRQLGMFASNFVPVVGPALSRAQEYTADNHGFYVRPDGREGAIGVMSAGKYLLGLVDFHQMADRAVTETGFFTWLANLLAGHPVNTWRAHALRDRSRAGRMFFRPRP</sequence>
<name>A0A9X4LVT6_9ACTN</name>
<keyword evidence="5 10" id="KW-0378">Hydrolase</keyword>
<keyword evidence="6 10" id="KW-0862">Zinc</keyword>
<dbReference type="AlphaFoldDB" id="A0A9X4LVT6"/>
<feature type="domain" description="Peptidase M48" evidence="13">
    <location>
        <begin position="95"/>
        <end position="176"/>
    </location>
</feature>
<keyword evidence="8 10" id="KW-0482">Metalloprotease</keyword>
<comment type="similarity">
    <text evidence="10">Belongs to the peptidase M48 family.</text>
</comment>